<name>A0A285PXY6_9VIRU</name>
<keyword evidence="1" id="KW-0067">ATP-binding</keyword>
<organism evidence="1">
    <name type="scientific">Cedratvirus lausannensis</name>
    <dbReference type="NCBI Taxonomy" id="2023205"/>
    <lineage>
        <taxon>Viruses</taxon>
        <taxon>Pithoviruses</taxon>
        <taxon>Orthocedratvirinae</taxon>
        <taxon>Alphacedratvirus</taxon>
        <taxon>Alphacedratvirus francolausannense</taxon>
    </lineage>
</organism>
<reference evidence="1" key="1">
    <citation type="submission" date="2017-08" db="EMBL/GenBank/DDBJ databases">
        <authorList>
            <person name="de Groot N.N."/>
        </authorList>
    </citation>
    <scope>NUCLEOTIDE SEQUENCE</scope>
</reference>
<keyword evidence="1" id="KW-0547">Nucleotide-binding</keyword>
<evidence type="ECO:0000313" key="2">
    <source>
        <dbReference type="Proteomes" id="UP000274850"/>
    </source>
</evidence>
<accession>A0A285PXY6</accession>
<keyword evidence="2" id="KW-1185">Reference proteome</keyword>
<protein>
    <submittedName>
        <fullName evidence="1">Helicase nuclease</fullName>
    </submittedName>
</protein>
<keyword evidence="1" id="KW-0378">Hydrolase</keyword>
<dbReference type="Gene3D" id="3.40.960.10">
    <property type="entry name" value="VSR Endonuclease"/>
    <property type="match status" value="1"/>
</dbReference>
<dbReference type="EMBL" id="LT907979">
    <property type="protein sequence ID" value="SOB74494.1"/>
    <property type="molecule type" value="Genomic_DNA"/>
</dbReference>
<evidence type="ECO:0000313" key="1">
    <source>
        <dbReference type="EMBL" id="SOB74494.1"/>
    </source>
</evidence>
<sequence length="187" mass="21575">MLKFFSGLFGCFSRPSERTLPLFDRAEQKLLTSLHATISGDKIKVPIAALQTPIYKPKWHNNQPCLALESNNASKGEKLCMQILSKIYKKPFCRVRPDFLKNPETGRNLELDIFNSELGIACEYNGKQHYAFPSFPGHTRKDFIKGLRKDLYKIKTCKKLGIYLIVVPYTVKEENMEEYIRSRLPGR</sequence>
<dbReference type="GO" id="GO:0004386">
    <property type="term" value="F:helicase activity"/>
    <property type="evidence" value="ECO:0007669"/>
    <property type="project" value="UniProtKB-KW"/>
</dbReference>
<dbReference type="Proteomes" id="UP000274850">
    <property type="component" value="Segment"/>
</dbReference>
<keyword evidence="1" id="KW-0347">Helicase</keyword>
<gene>
    <name evidence="1" type="ORF">BQ9231_00611</name>
</gene>
<proteinExistence type="predicted"/>